<name>A0A7W4XZ04_KINRA</name>
<organism evidence="3 4">
    <name type="scientific">Kineococcus radiotolerans</name>
    <dbReference type="NCBI Taxonomy" id="131568"/>
    <lineage>
        <taxon>Bacteria</taxon>
        <taxon>Bacillati</taxon>
        <taxon>Actinomycetota</taxon>
        <taxon>Actinomycetes</taxon>
        <taxon>Kineosporiales</taxon>
        <taxon>Kineosporiaceae</taxon>
        <taxon>Kineococcus</taxon>
    </lineage>
</organism>
<comment type="caution">
    <text evidence="3">The sequence shown here is derived from an EMBL/GenBank/DDBJ whole genome shotgun (WGS) entry which is preliminary data.</text>
</comment>
<feature type="compositionally biased region" description="Low complexity" evidence="1">
    <location>
        <begin position="157"/>
        <end position="171"/>
    </location>
</feature>
<evidence type="ECO:0000256" key="1">
    <source>
        <dbReference type="SAM" id="MobiDB-lite"/>
    </source>
</evidence>
<gene>
    <name evidence="3" type="ORF">FHR75_003934</name>
</gene>
<feature type="transmembrane region" description="Helical" evidence="2">
    <location>
        <begin position="16"/>
        <end position="36"/>
    </location>
</feature>
<keyword evidence="2" id="KW-1133">Transmembrane helix</keyword>
<keyword evidence="2" id="KW-0812">Transmembrane</keyword>
<dbReference type="EMBL" id="JACHVY010000005">
    <property type="protein sequence ID" value="MBB2903092.1"/>
    <property type="molecule type" value="Genomic_DNA"/>
</dbReference>
<protein>
    <submittedName>
        <fullName evidence="3">Uncharacterized protein</fullName>
    </submittedName>
</protein>
<evidence type="ECO:0000256" key="2">
    <source>
        <dbReference type="SAM" id="Phobius"/>
    </source>
</evidence>
<reference evidence="3 4" key="2">
    <citation type="submission" date="2020-08" db="EMBL/GenBank/DDBJ databases">
        <authorList>
            <person name="Partida-Martinez L."/>
            <person name="Huntemann M."/>
            <person name="Clum A."/>
            <person name="Wang J."/>
            <person name="Palaniappan K."/>
            <person name="Ritter S."/>
            <person name="Chen I.-M."/>
            <person name="Stamatis D."/>
            <person name="Reddy T."/>
            <person name="O'Malley R."/>
            <person name="Daum C."/>
            <person name="Shapiro N."/>
            <person name="Ivanova N."/>
            <person name="Kyrpides N."/>
            <person name="Woyke T."/>
        </authorList>
    </citation>
    <scope>NUCLEOTIDE SEQUENCE [LARGE SCALE GENOMIC DNA]</scope>
    <source>
        <strain evidence="3 4">AS2.23</strain>
    </source>
</reference>
<sequence>MPRTTNRGSRINARRATTVGLTSFATLTLIPLLAPAKPTERALLLLAAVPAAALFGYLAGYAAGSATHLDAAQQDIQLRTAHLQTAHRSASTTAPPGAPGIRLISEPIPPSGTGSPLGSGHLAGLARPPADPHPLQHGQQHEQRYGPHVMPAPSRGASTTAADDAAEAPTSELDHSSPHLTLIVTQHPAS</sequence>
<accession>A0A7W4XZ04</accession>
<feature type="compositionally biased region" description="Low complexity" evidence="1">
    <location>
        <begin position="111"/>
        <end position="120"/>
    </location>
</feature>
<dbReference type="Proteomes" id="UP000533269">
    <property type="component" value="Unassembled WGS sequence"/>
</dbReference>
<evidence type="ECO:0000313" key="3">
    <source>
        <dbReference type="EMBL" id="MBB2903092.1"/>
    </source>
</evidence>
<feature type="region of interest" description="Disordered" evidence="1">
    <location>
        <begin position="83"/>
        <end position="190"/>
    </location>
</feature>
<proteinExistence type="predicted"/>
<dbReference type="AlphaFoldDB" id="A0A7W4XZ04"/>
<feature type="transmembrane region" description="Helical" evidence="2">
    <location>
        <begin position="42"/>
        <end position="63"/>
    </location>
</feature>
<dbReference type="RefSeq" id="WP_183392730.1">
    <property type="nucleotide sequence ID" value="NZ_JACHVY010000005.1"/>
</dbReference>
<reference evidence="3 4" key="1">
    <citation type="submission" date="2020-08" db="EMBL/GenBank/DDBJ databases">
        <title>The Agave Microbiome: Exploring the role of microbial communities in plant adaptations to desert environments.</title>
        <authorList>
            <person name="Partida-Martinez L.P."/>
        </authorList>
    </citation>
    <scope>NUCLEOTIDE SEQUENCE [LARGE SCALE GENOMIC DNA]</scope>
    <source>
        <strain evidence="3 4">AS2.23</strain>
    </source>
</reference>
<keyword evidence="2" id="KW-0472">Membrane</keyword>
<evidence type="ECO:0000313" key="4">
    <source>
        <dbReference type="Proteomes" id="UP000533269"/>
    </source>
</evidence>
<feature type="compositionally biased region" description="Polar residues" evidence="1">
    <location>
        <begin position="83"/>
        <end position="94"/>
    </location>
</feature>